<sequence>MAIEIKNNKDWLHSYNSHLILGSLAFAGAQDEMSLFSKLPSRIIEQIHNNTFKSFHFREAGITFSCEIEYSGYRDMQSFLLIPMENAVETYFSLNFSMNKQK</sequence>
<name>A0A4R3MMW4_9FIRM</name>
<evidence type="ECO:0000313" key="2">
    <source>
        <dbReference type="Proteomes" id="UP000294902"/>
    </source>
</evidence>
<organism evidence="1 2">
    <name type="scientific">Natranaerovirga pectinivora</name>
    <dbReference type="NCBI Taxonomy" id="682400"/>
    <lineage>
        <taxon>Bacteria</taxon>
        <taxon>Bacillati</taxon>
        <taxon>Bacillota</taxon>
        <taxon>Clostridia</taxon>
        <taxon>Lachnospirales</taxon>
        <taxon>Natranaerovirgaceae</taxon>
        <taxon>Natranaerovirga</taxon>
    </lineage>
</organism>
<accession>A0A4R3MMW4</accession>
<evidence type="ECO:0000313" key="1">
    <source>
        <dbReference type="EMBL" id="TCT15605.1"/>
    </source>
</evidence>
<comment type="caution">
    <text evidence="1">The sequence shown here is derived from an EMBL/GenBank/DDBJ whole genome shotgun (WGS) entry which is preliminary data.</text>
</comment>
<proteinExistence type="predicted"/>
<dbReference type="EMBL" id="SMAL01000003">
    <property type="protein sequence ID" value="TCT15605.1"/>
    <property type="molecule type" value="Genomic_DNA"/>
</dbReference>
<protein>
    <submittedName>
        <fullName evidence="1">Uncharacterized protein</fullName>
    </submittedName>
</protein>
<dbReference type="AlphaFoldDB" id="A0A4R3MMW4"/>
<reference evidence="1 2" key="1">
    <citation type="submission" date="2019-03" db="EMBL/GenBank/DDBJ databases">
        <title>Genomic Encyclopedia of Type Strains, Phase IV (KMG-IV): sequencing the most valuable type-strain genomes for metagenomic binning, comparative biology and taxonomic classification.</title>
        <authorList>
            <person name="Goeker M."/>
        </authorList>
    </citation>
    <scope>NUCLEOTIDE SEQUENCE [LARGE SCALE GENOMIC DNA]</scope>
    <source>
        <strain evidence="1 2">DSM 24629</strain>
    </source>
</reference>
<keyword evidence="2" id="KW-1185">Reference proteome</keyword>
<gene>
    <name evidence="1" type="ORF">EDC18_103313</name>
</gene>
<dbReference type="Proteomes" id="UP000294902">
    <property type="component" value="Unassembled WGS sequence"/>
</dbReference>